<sequence length="696" mass="78159">MDKSMLGDLDSLPEADKQKMAAMIDQLQIRDSLRMYNSLVERCFTDCVDTFRRKSLDKQEETCVRRCAEKFLKHSMRVGMRFAELNQARIRLTVTSLRTEKEMAEVKQIEEPCLENKQSAAASSSCDSEGSGSVTLKSPGICSPTTSSPSHRRTTGPIRRAKGGWTLEEDDTLKRAVGLYRGKCWKKIAEFFPDRSEVQCLHRWQKVLNPELVKGPWTQEEDDKIIELVSKYGPTKWSVIAKSLPGRIGKQCRERWHNHLNPDIKKDAWTVEEELELMNAQRIYGNKWAEIAKVLPGRTDNAIKNHWNSSLKKKLDFYLATGKLPPVAKSDIQNVVRDLSRVASTGKPLVLSNKILEPAAQTSSGISKTEDNTKDLESPTHVQDTFASSNALVNEFVDSDGIKCNSQPLDTHHRSSNSNTLQSFESCRINGDLDQEKAIGISLQFENSKYSSLYYKPPELESCAESDSDLWNMSRMQEELNSSPIRSPVSFFTPPCVKSGGFCRQSPESILRIAARTFPNTPSILLRKRKTGPRTPQPSKDIEMETREAIGDVSRTSDEGEQITNSLENSCFRDERLYGSPAQTPPPLGTIGKDNEEAMQEGSLVNGGKEKTTNSLESSGFLDERSNGSPAYIGNGTMGLYNGNAFTASPPYWLRTKRRALSKWGMTWNINLTYVGDTSEVRKTCPNMLVEIYKSR</sequence>
<reference evidence="1 2" key="1">
    <citation type="journal article" date="2021" name="Hortic Res">
        <title>High-quality reference genome and annotation aids understanding of berry development for evergreen blueberry (Vaccinium darrowii).</title>
        <authorList>
            <person name="Yu J."/>
            <person name="Hulse-Kemp A.M."/>
            <person name="Babiker E."/>
            <person name="Staton M."/>
        </authorList>
    </citation>
    <scope>NUCLEOTIDE SEQUENCE [LARGE SCALE GENOMIC DNA]</scope>
    <source>
        <strain evidence="2">cv. NJ 8807/NJ 8810</strain>
        <tissue evidence="1">Young leaf</tissue>
    </source>
</reference>
<organism evidence="1 2">
    <name type="scientific">Vaccinium darrowii</name>
    <dbReference type="NCBI Taxonomy" id="229202"/>
    <lineage>
        <taxon>Eukaryota</taxon>
        <taxon>Viridiplantae</taxon>
        <taxon>Streptophyta</taxon>
        <taxon>Embryophyta</taxon>
        <taxon>Tracheophyta</taxon>
        <taxon>Spermatophyta</taxon>
        <taxon>Magnoliopsida</taxon>
        <taxon>eudicotyledons</taxon>
        <taxon>Gunneridae</taxon>
        <taxon>Pentapetalae</taxon>
        <taxon>asterids</taxon>
        <taxon>Ericales</taxon>
        <taxon>Ericaceae</taxon>
        <taxon>Vaccinioideae</taxon>
        <taxon>Vaccinieae</taxon>
        <taxon>Vaccinium</taxon>
    </lineage>
</organism>
<evidence type="ECO:0000313" key="1">
    <source>
        <dbReference type="EMBL" id="KAH7865507.1"/>
    </source>
</evidence>
<name>A0ACB7ZI66_9ERIC</name>
<protein>
    <submittedName>
        <fullName evidence="1">Uncharacterized protein</fullName>
    </submittedName>
</protein>
<dbReference type="EMBL" id="CM037159">
    <property type="protein sequence ID" value="KAH7865507.1"/>
    <property type="molecule type" value="Genomic_DNA"/>
</dbReference>
<dbReference type="Proteomes" id="UP000828048">
    <property type="component" value="Chromosome 9"/>
</dbReference>
<proteinExistence type="predicted"/>
<keyword evidence="2" id="KW-1185">Reference proteome</keyword>
<gene>
    <name evidence="1" type="ORF">Vadar_007528</name>
</gene>
<accession>A0ACB7ZI66</accession>
<evidence type="ECO:0000313" key="2">
    <source>
        <dbReference type="Proteomes" id="UP000828048"/>
    </source>
</evidence>
<comment type="caution">
    <text evidence="1">The sequence shown here is derived from an EMBL/GenBank/DDBJ whole genome shotgun (WGS) entry which is preliminary data.</text>
</comment>